<organism evidence="5 6">
    <name type="scientific">Plantactinospora alkalitolerans</name>
    <dbReference type="NCBI Taxonomy" id="2789879"/>
    <lineage>
        <taxon>Bacteria</taxon>
        <taxon>Bacillati</taxon>
        <taxon>Actinomycetota</taxon>
        <taxon>Actinomycetes</taxon>
        <taxon>Micromonosporales</taxon>
        <taxon>Micromonosporaceae</taxon>
        <taxon>Plantactinospora</taxon>
    </lineage>
</organism>
<evidence type="ECO:0000313" key="6">
    <source>
        <dbReference type="Proteomes" id="UP000638560"/>
    </source>
</evidence>
<keyword evidence="1" id="KW-0596">Phosphopantetheine</keyword>
<feature type="domain" description="Carrier" evidence="4">
    <location>
        <begin position="123"/>
        <end position="198"/>
    </location>
</feature>
<reference evidence="5 6" key="1">
    <citation type="submission" date="2020-11" db="EMBL/GenBank/DDBJ databases">
        <title>A novel isolate from a Black sea contaminated sediment with potential to produce alkanes: Plantactinospora alkalitolerans sp. nov.</title>
        <authorList>
            <person name="Carro L."/>
            <person name="Veyisoglu A."/>
            <person name="Guven K."/>
            <person name="Schumann P."/>
            <person name="Klenk H.-P."/>
            <person name="Sahin N."/>
        </authorList>
    </citation>
    <scope>NUCLEOTIDE SEQUENCE [LARGE SCALE GENOMIC DNA]</scope>
    <source>
        <strain evidence="5 6">S1510</strain>
    </source>
</reference>
<dbReference type="RefSeq" id="WP_196206378.1">
    <property type="nucleotide sequence ID" value="NZ_JADPUN010000402.1"/>
</dbReference>
<evidence type="ECO:0000256" key="2">
    <source>
        <dbReference type="ARBA" id="ARBA00022553"/>
    </source>
</evidence>
<dbReference type="EMBL" id="JADPUN010000402">
    <property type="protein sequence ID" value="MBF9134911.1"/>
    <property type="molecule type" value="Genomic_DNA"/>
</dbReference>
<feature type="non-terminal residue" evidence="5">
    <location>
        <position position="1"/>
    </location>
</feature>
<dbReference type="Pfam" id="PF13193">
    <property type="entry name" value="AMP-binding_C"/>
    <property type="match status" value="1"/>
</dbReference>
<gene>
    <name evidence="5" type="ORF">I0C86_39210</name>
</gene>
<dbReference type="SUPFAM" id="SSF56801">
    <property type="entry name" value="Acetyl-CoA synthetase-like"/>
    <property type="match status" value="1"/>
</dbReference>
<dbReference type="InterPro" id="IPR009081">
    <property type="entry name" value="PP-bd_ACP"/>
</dbReference>
<protein>
    <recommendedName>
        <fullName evidence="4">Carrier domain-containing protein</fullName>
    </recommendedName>
</protein>
<dbReference type="Gene3D" id="3.30.300.30">
    <property type="match status" value="1"/>
</dbReference>
<feature type="region of interest" description="Disordered" evidence="3">
    <location>
        <begin position="192"/>
        <end position="212"/>
    </location>
</feature>
<name>A0ABS0H9G8_9ACTN</name>
<dbReference type="InterPro" id="IPR029058">
    <property type="entry name" value="AB_hydrolase_fold"/>
</dbReference>
<dbReference type="SMART" id="SM00823">
    <property type="entry name" value="PKS_PP"/>
    <property type="match status" value="1"/>
</dbReference>
<feature type="region of interest" description="Disordered" evidence="3">
    <location>
        <begin position="102"/>
        <end position="128"/>
    </location>
</feature>
<accession>A0ABS0H9G8</accession>
<evidence type="ECO:0000313" key="5">
    <source>
        <dbReference type="EMBL" id="MBF9134911.1"/>
    </source>
</evidence>
<dbReference type="Proteomes" id="UP000638560">
    <property type="component" value="Unassembled WGS sequence"/>
</dbReference>
<keyword evidence="6" id="KW-1185">Reference proteome</keyword>
<dbReference type="InterPro" id="IPR025110">
    <property type="entry name" value="AMP-bd_C"/>
</dbReference>
<dbReference type="InterPro" id="IPR020806">
    <property type="entry name" value="PKS_PP-bd"/>
</dbReference>
<comment type="caution">
    <text evidence="5">The sequence shown here is derived from an EMBL/GenBank/DDBJ whole genome shotgun (WGS) entry which is preliminary data.</text>
</comment>
<feature type="compositionally biased region" description="Basic residues" evidence="3">
    <location>
        <begin position="198"/>
        <end position="212"/>
    </location>
</feature>
<evidence type="ECO:0000256" key="3">
    <source>
        <dbReference type="SAM" id="MobiDB-lite"/>
    </source>
</evidence>
<evidence type="ECO:0000256" key="1">
    <source>
        <dbReference type="ARBA" id="ARBA00022450"/>
    </source>
</evidence>
<dbReference type="InterPro" id="IPR045851">
    <property type="entry name" value="AMP-bd_C_sf"/>
</dbReference>
<sequence>VRWAADGQVVFLGRVDDQVKVRGYRIEPGEIETVLLTHPGVEQVAVLAREDSTGDRRLIAYVVPATDAVPDEELRTHAAARLPEYMVPATVVTLPTLPMTTSGKLDRRALPDPESTGGPVGREPTTEQEKQLCQLYAEVLERAVVGVDDSFFDIGGHSLLAIRLLSRIRVELGAEVKIRTLFESPTPAQLAQELGTRKSNRPALRRMRKETN</sequence>
<dbReference type="PROSITE" id="PS00012">
    <property type="entry name" value="PHOSPHOPANTETHEINE"/>
    <property type="match status" value="1"/>
</dbReference>
<dbReference type="InterPro" id="IPR036736">
    <property type="entry name" value="ACP-like_sf"/>
</dbReference>
<proteinExistence type="predicted"/>
<dbReference type="Pfam" id="PF00550">
    <property type="entry name" value="PP-binding"/>
    <property type="match status" value="1"/>
</dbReference>
<keyword evidence="2" id="KW-0597">Phosphoprotein</keyword>
<dbReference type="InterPro" id="IPR006162">
    <property type="entry name" value="Ppantetheine_attach_site"/>
</dbReference>
<dbReference type="Gene3D" id="3.40.50.1820">
    <property type="entry name" value="alpha/beta hydrolase"/>
    <property type="match status" value="1"/>
</dbReference>
<evidence type="ECO:0000259" key="4">
    <source>
        <dbReference type="PROSITE" id="PS50075"/>
    </source>
</evidence>
<dbReference type="PROSITE" id="PS50075">
    <property type="entry name" value="CARRIER"/>
    <property type="match status" value="1"/>
</dbReference>
<dbReference type="PANTHER" id="PTHR45527:SF1">
    <property type="entry name" value="FATTY ACID SYNTHASE"/>
    <property type="match status" value="1"/>
</dbReference>
<dbReference type="SUPFAM" id="SSF47336">
    <property type="entry name" value="ACP-like"/>
    <property type="match status" value="1"/>
</dbReference>
<dbReference type="PANTHER" id="PTHR45527">
    <property type="entry name" value="NONRIBOSOMAL PEPTIDE SYNTHETASE"/>
    <property type="match status" value="1"/>
</dbReference>